<keyword evidence="1" id="KW-0560">Oxidoreductase</keyword>
<dbReference type="InterPro" id="IPR051265">
    <property type="entry name" value="HIBADH-related_NP60_sf"/>
</dbReference>
<dbReference type="SUPFAM" id="SSF48179">
    <property type="entry name" value="6-phosphogluconate dehydrogenase C-terminal domain-like"/>
    <property type="match status" value="1"/>
</dbReference>
<dbReference type="InterPro" id="IPR036291">
    <property type="entry name" value="NAD(P)-bd_dom_sf"/>
</dbReference>
<dbReference type="SUPFAM" id="SSF51735">
    <property type="entry name" value="NAD(P)-binding Rossmann-fold domains"/>
    <property type="match status" value="1"/>
</dbReference>
<dbReference type="PANTHER" id="PTHR43580">
    <property type="entry name" value="OXIDOREDUCTASE GLYR1-RELATED"/>
    <property type="match status" value="1"/>
</dbReference>
<dbReference type="InterPro" id="IPR006115">
    <property type="entry name" value="6PGDH_NADP-bd"/>
</dbReference>
<dbReference type="PIRSF" id="PIRSF000103">
    <property type="entry name" value="HIBADH"/>
    <property type="match status" value="1"/>
</dbReference>
<dbReference type="Pfam" id="PF03446">
    <property type="entry name" value="NAD_binding_2"/>
    <property type="match status" value="1"/>
</dbReference>
<sequence length="299" mass="30598">MAKHQGNGGDSAQVTVLGLGAMGQALAGALLNAGHPTTVWNRSPNKGDDLVAKGAVRAATVADAVAASPLVIVCVLDYEASRSIFEAAGSALSGRVLVNLTSDTPERAREAAAWAAARGVDYIDGAIMVPTNVIGQPEALILYSGSPAAFEAHLPTLKVLGGSARFLGPDHGMAALYDMALLDVFFSSMAALMHAFALVGADGVPATTFVPFASEFFGFMPGMAEAAARAVDEGNHAGDFDNVRMEAEGIGHIIQASRARGIDTTGIAAVKSIFDRAIAKGHGADSISSIIEVLKRPAA</sequence>
<feature type="domain" description="6-phosphogluconate dehydrogenase NADP-binding" evidence="2">
    <location>
        <begin position="13"/>
        <end position="163"/>
    </location>
</feature>
<name>A0A2L0F7Y3_SORCE</name>
<dbReference type="OrthoDB" id="9777604at2"/>
<dbReference type="EMBL" id="CP012673">
    <property type="protein sequence ID" value="AUX47714.1"/>
    <property type="molecule type" value="Genomic_DNA"/>
</dbReference>
<evidence type="ECO:0000259" key="2">
    <source>
        <dbReference type="Pfam" id="PF03446"/>
    </source>
</evidence>
<evidence type="ECO:0000259" key="3">
    <source>
        <dbReference type="Pfam" id="PF21761"/>
    </source>
</evidence>
<dbReference type="InterPro" id="IPR013328">
    <property type="entry name" value="6PGD_dom2"/>
</dbReference>
<feature type="domain" description="NADPH-dependent reductive aminase-like C-terminal" evidence="3">
    <location>
        <begin position="170"/>
        <end position="296"/>
    </location>
</feature>
<evidence type="ECO:0000256" key="1">
    <source>
        <dbReference type="ARBA" id="ARBA00023002"/>
    </source>
</evidence>
<dbReference type="PANTHER" id="PTHR43580:SF2">
    <property type="entry name" value="CYTOKINE-LIKE NUCLEAR FACTOR N-PAC"/>
    <property type="match status" value="1"/>
</dbReference>
<dbReference type="InterPro" id="IPR008927">
    <property type="entry name" value="6-PGluconate_DH-like_C_sf"/>
</dbReference>
<reference evidence="4 5" key="1">
    <citation type="submission" date="2015-09" db="EMBL/GenBank/DDBJ databases">
        <title>Sorangium comparison.</title>
        <authorList>
            <person name="Zaburannyi N."/>
            <person name="Bunk B."/>
            <person name="Overmann J."/>
            <person name="Mueller R."/>
        </authorList>
    </citation>
    <scope>NUCLEOTIDE SEQUENCE [LARGE SCALE GENOMIC DNA]</scope>
    <source>
        <strain evidence="4 5">So ce26</strain>
    </source>
</reference>
<dbReference type="Gene3D" id="3.40.50.720">
    <property type="entry name" value="NAD(P)-binding Rossmann-like Domain"/>
    <property type="match status" value="1"/>
</dbReference>
<evidence type="ECO:0000313" key="5">
    <source>
        <dbReference type="Proteomes" id="UP000238348"/>
    </source>
</evidence>
<protein>
    <submittedName>
        <fullName evidence="4">Dehydrogenase</fullName>
    </submittedName>
</protein>
<dbReference type="Proteomes" id="UP000238348">
    <property type="component" value="Chromosome"/>
</dbReference>
<accession>A0A2L0F7Y3</accession>
<dbReference type="GO" id="GO:0050661">
    <property type="term" value="F:NADP binding"/>
    <property type="evidence" value="ECO:0007669"/>
    <property type="project" value="InterPro"/>
</dbReference>
<dbReference type="InterPro" id="IPR015815">
    <property type="entry name" value="HIBADH-related"/>
</dbReference>
<dbReference type="AlphaFoldDB" id="A0A2L0F7Y3"/>
<dbReference type="RefSeq" id="WP_104987824.1">
    <property type="nucleotide sequence ID" value="NZ_CP012673.1"/>
</dbReference>
<dbReference type="Gene3D" id="1.10.1040.10">
    <property type="entry name" value="N-(1-d-carboxylethyl)-l-norvaline Dehydrogenase, domain 2"/>
    <property type="match status" value="1"/>
</dbReference>
<organism evidence="4 5">
    <name type="scientific">Sorangium cellulosum</name>
    <name type="common">Polyangium cellulosum</name>
    <dbReference type="NCBI Taxonomy" id="56"/>
    <lineage>
        <taxon>Bacteria</taxon>
        <taxon>Pseudomonadati</taxon>
        <taxon>Myxococcota</taxon>
        <taxon>Polyangia</taxon>
        <taxon>Polyangiales</taxon>
        <taxon>Polyangiaceae</taxon>
        <taxon>Sorangium</taxon>
    </lineage>
</organism>
<dbReference type="InterPro" id="IPR048666">
    <property type="entry name" value="RedAm-like_C"/>
</dbReference>
<proteinExistence type="predicted"/>
<gene>
    <name evidence="4" type="ORF">SOCE26_092380</name>
</gene>
<dbReference type="GO" id="GO:0016491">
    <property type="term" value="F:oxidoreductase activity"/>
    <property type="evidence" value="ECO:0007669"/>
    <property type="project" value="UniProtKB-KW"/>
</dbReference>
<dbReference type="Pfam" id="PF21761">
    <property type="entry name" value="RedAm-like_C"/>
    <property type="match status" value="1"/>
</dbReference>
<evidence type="ECO:0000313" key="4">
    <source>
        <dbReference type="EMBL" id="AUX47714.1"/>
    </source>
</evidence>